<keyword evidence="2" id="KW-0812">Transmembrane</keyword>
<evidence type="ECO:0000313" key="3">
    <source>
        <dbReference type="EMBL" id="ELZ37914.1"/>
    </source>
</evidence>
<feature type="transmembrane region" description="Helical" evidence="2">
    <location>
        <begin position="119"/>
        <end position="140"/>
    </location>
</feature>
<feature type="transmembrane region" description="Helical" evidence="2">
    <location>
        <begin position="15"/>
        <end position="40"/>
    </location>
</feature>
<feature type="transmembrane region" description="Helical" evidence="2">
    <location>
        <begin position="78"/>
        <end position="99"/>
    </location>
</feature>
<organism evidence="3 4">
    <name type="scientific">Halorubrum saccharovorum DSM 1137</name>
    <dbReference type="NCBI Taxonomy" id="1227484"/>
    <lineage>
        <taxon>Archaea</taxon>
        <taxon>Methanobacteriati</taxon>
        <taxon>Methanobacteriota</taxon>
        <taxon>Stenosarchaea group</taxon>
        <taxon>Halobacteria</taxon>
        <taxon>Halobacteriales</taxon>
        <taxon>Haloferacaceae</taxon>
        <taxon>Halorubrum</taxon>
    </lineage>
</organism>
<comment type="caution">
    <text evidence="3">The sequence shown here is derived from an EMBL/GenBank/DDBJ whole genome shotgun (WGS) entry which is preliminary data.</text>
</comment>
<feature type="transmembrane region" description="Helical" evidence="2">
    <location>
        <begin position="52"/>
        <end position="71"/>
    </location>
</feature>
<keyword evidence="2" id="KW-0472">Membrane</keyword>
<evidence type="ECO:0000256" key="1">
    <source>
        <dbReference type="SAM" id="MobiDB-lite"/>
    </source>
</evidence>
<dbReference type="EMBL" id="AOJE01000060">
    <property type="protein sequence ID" value="ELZ37914.1"/>
    <property type="molecule type" value="Genomic_DNA"/>
</dbReference>
<evidence type="ECO:0000313" key="4">
    <source>
        <dbReference type="Proteomes" id="UP000011514"/>
    </source>
</evidence>
<keyword evidence="2" id="KW-1133">Transmembrane helix</keyword>
<dbReference type="eggNOG" id="ENOG502N5J9">
    <property type="taxonomic scope" value="Archaea"/>
</dbReference>
<evidence type="ECO:0000256" key="2">
    <source>
        <dbReference type="SAM" id="Phobius"/>
    </source>
</evidence>
<feature type="region of interest" description="Disordered" evidence="1">
    <location>
        <begin position="150"/>
        <end position="171"/>
    </location>
</feature>
<keyword evidence="4" id="KW-1185">Reference proteome</keyword>
<dbReference type="Proteomes" id="UP000011514">
    <property type="component" value="Unassembled WGS sequence"/>
</dbReference>
<proteinExistence type="predicted"/>
<dbReference type="AlphaFoldDB" id="M0DUX1"/>
<reference evidence="3 4" key="1">
    <citation type="journal article" date="2014" name="PLoS Genet.">
        <title>Phylogenetically driven sequencing of extremely halophilic archaea reveals strategies for static and dynamic osmo-response.</title>
        <authorList>
            <person name="Becker E.A."/>
            <person name="Seitzer P.M."/>
            <person name="Tritt A."/>
            <person name="Larsen D."/>
            <person name="Krusor M."/>
            <person name="Yao A.I."/>
            <person name="Wu D."/>
            <person name="Madern D."/>
            <person name="Eisen J.A."/>
            <person name="Darling A.E."/>
            <person name="Facciotti M.T."/>
        </authorList>
    </citation>
    <scope>NUCLEOTIDE SEQUENCE [LARGE SCALE GENOMIC DNA]</scope>
    <source>
        <strain evidence="3 4">DSM 1137</strain>
    </source>
</reference>
<dbReference type="PATRIC" id="fig|1227484.4.peg.2451"/>
<sequence>MTTTEALLIGRRRRLALTMVGGFAGLVALALAVAVVADLADIQAAAAVTDRLVPLLVFYAPAPIAAAGAYARCGGPACLTVGVVPALVFAALVVVGTVFGVPGVGGGDAPLSGVTMSFALVGLSGAFVGYCAGVTAALLADLAGVGGDGEGGGGDGEGGGGDSEGGGGEAE</sequence>
<name>M0DUX1_9EURY</name>
<dbReference type="RefSeq" id="WP_004049489.1">
    <property type="nucleotide sequence ID" value="NZ_AOJE01000060.1"/>
</dbReference>
<dbReference type="STRING" id="1227484.C471_12451"/>
<gene>
    <name evidence="3" type="ORF">C471_12451</name>
</gene>
<protein>
    <submittedName>
        <fullName evidence="3">Uncharacterized protein</fullName>
    </submittedName>
</protein>
<accession>M0DUX1</accession>